<reference evidence="2" key="1">
    <citation type="submission" date="2020-05" db="EMBL/GenBank/DDBJ databases">
        <authorList>
            <person name="Chiriac C."/>
            <person name="Salcher M."/>
            <person name="Ghai R."/>
            <person name="Kavagutti S V."/>
        </authorList>
    </citation>
    <scope>NUCLEOTIDE SEQUENCE</scope>
</reference>
<dbReference type="EMBL" id="CAFBPD010000120">
    <property type="protein sequence ID" value="CAB5008870.1"/>
    <property type="molecule type" value="Genomic_DNA"/>
</dbReference>
<accession>A0A6J7PTJ9</accession>
<dbReference type="InterPro" id="IPR014914">
    <property type="entry name" value="RES_dom"/>
</dbReference>
<protein>
    <submittedName>
        <fullName evidence="2">Unannotated protein</fullName>
    </submittedName>
</protein>
<dbReference type="Pfam" id="PF08808">
    <property type="entry name" value="RES"/>
    <property type="match status" value="1"/>
</dbReference>
<evidence type="ECO:0000259" key="1">
    <source>
        <dbReference type="SMART" id="SM00953"/>
    </source>
</evidence>
<dbReference type="SMART" id="SM00953">
    <property type="entry name" value="RES"/>
    <property type="match status" value="1"/>
</dbReference>
<organism evidence="2">
    <name type="scientific">freshwater metagenome</name>
    <dbReference type="NCBI Taxonomy" id="449393"/>
    <lineage>
        <taxon>unclassified sequences</taxon>
        <taxon>metagenomes</taxon>
        <taxon>ecological metagenomes</taxon>
    </lineage>
</organism>
<dbReference type="AlphaFoldDB" id="A0A6J7PTJ9"/>
<name>A0A6J7PTJ9_9ZZZZ</name>
<feature type="domain" description="RES" evidence="1">
    <location>
        <begin position="80"/>
        <end position="209"/>
    </location>
</feature>
<proteinExistence type="predicted"/>
<gene>
    <name evidence="2" type="ORF">UFOPK4061_00768</name>
</gene>
<sequence length="230" mass="25538">MRAITLPLIDIDLHDTHRIIPSVWDEPVLSDATGGDTDLLDKANRLDSATNPRMRPARHFAANFLLPDNDLLHAHIVNGAFVHGSADSRFSSPAIGAWYSSDSLTTARLEVAWHKAREFEYKDPQRIAAYFPQIIGYADCLASPRTTVHVIERRESPYLDPVDYRTAQGLADELRAAGSLGIRYPSVRDRRGQNLALFQPTVVHPVVMGSRSLATWASPGGRPGWEPVHK</sequence>
<evidence type="ECO:0000313" key="2">
    <source>
        <dbReference type="EMBL" id="CAB5008870.1"/>
    </source>
</evidence>